<evidence type="ECO:0000259" key="3">
    <source>
        <dbReference type="Pfam" id="PF12802"/>
    </source>
</evidence>
<dbReference type="AlphaFoldDB" id="A0AAU8K8R4"/>
<dbReference type="Gene3D" id="3.30.420.40">
    <property type="match status" value="1"/>
</dbReference>
<accession>A0AAU8K8R4</accession>
<dbReference type="InterPro" id="IPR036390">
    <property type="entry name" value="WH_DNA-bd_sf"/>
</dbReference>
<protein>
    <submittedName>
        <fullName evidence="4">MarR family transcriptional regulator</fullName>
    </submittedName>
</protein>
<dbReference type="SUPFAM" id="SSF46785">
    <property type="entry name" value="Winged helix' DNA-binding domain"/>
    <property type="match status" value="1"/>
</dbReference>
<dbReference type="EMBL" id="CP159872">
    <property type="protein sequence ID" value="XCM83832.1"/>
    <property type="molecule type" value="Genomic_DNA"/>
</dbReference>
<dbReference type="Pfam" id="PF12802">
    <property type="entry name" value="MarR_2"/>
    <property type="match status" value="1"/>
</dbReference>
<dbReference type="GO" id="GO:0003700">
    <property type="term" value="F:DNA-binding transcription factor activity"/>
    <property type="evidence" value="ECO:0007669"/>
    <property type="project" value="InterPro"/>
</dbReference>
<comment type="similarity">
    <text evidence="1">Belongs to the ROK (NagC/XylR) family.</text>
</comment>
<feature type="compositionally biased region" description="Low complexity" evidence="2">
    <location>
        <begin position="179"/>
        <end position="195"/>
    </location>
</feature>
<dbReference type="Gene3D" id="1.10.10.10">
    <property type="entry name" value="Winged helix-like DNA-binding domain superfamily/Winged helix DNA-binding domain"/>
    <property type="match status" value="1"/>
</dbReference>
<proteinExistence type="inferred from homology"/>
<dbReference type="InterPro" id="IPR036388">
    <property type="entry name" value="WH-like_DNA-bd_sf"/>
</dbReference>
<feature type="region of interest" description="Disordered" evidence="2">
    <location>
        <begin position="165"/>
        <end position="213"/>
    </location>
</feature>
<dbReference type="InterPro" id="IPR000835">
    <property type="entry name" value="HTH_MarR-typ"/>
</dbReference>
<gene>
    <name evidence="4" type="ORF">ABWK59_35410</name>
</gene>
<reference evidence="4" key="1">
    <citation type="submission" date="2024-06" db="EMBL/GenBank/DDBJ databases">
        <title>The genome sequences of Kitasatospora sp. strain HUAS MG31.</title>
        <authorList>
            <person name="Mo P."/>
        </authorList>
    </citation>
    <scope>NUCLEOTIDE SEQUENCE</scope>
    <source>
        <strain evidence="4">HUAS MG31</strain>
    </source>
</reference>
<sequence length="213" mass="21964">MTPGKGGGEDRGAVGGPAGRRALNRAVLLRALRRSGPTTRQELARHSGLSLTTVASLAAELEAAGLVVQRPVVHGGSGRRPFLVAFNRAAGTALSLDIGSRHVAAAVGNRTRPVIVEHRIDLPSPHHDPRAVEHLAVTCAERVLAEAQAGPEVLLGAAVAVARTVPRDRHPPRGGSGTGRAPDLARAAGAALADPGSRREPGPHGRTRRVLQG</sequence>
<dbReference type="PANTHER" id="PTHR18964:SF149">
    <property type="entry name" value="BIFUNCTIONAL UDP-N-ACETYLGLUCOSAMINE 2-EPIMERASE_N-ACETYLMANNOSAMINE KINASE"/>
    <property type="match status" value="1"/>
</dbReference>
<organism evidence="4">
    <name type="scientific">Kitasatospora camelliae</name>
    <dbReference type="NCBI Taxonomy" id="3156397"/>
    <lineage>
        <taxon>Bacteria</taxon>
        <taxon>Bacillati</taxon>
        <taxon>Actinomycetota</taxon>
        <taxon>Actinomycetes</taxon>
        <taxon>Kitasatosporales</taxon>
        <taxon>Streptomycetaceae</taxon>
        <taxon>Kitasatospora</taxon>
    </lineage>
</organism>
<feature type="domain" description="HTH marR-type" evidence="3">
    <location>
        <begin position="27"/>
        <end position="74"/>
    </location>
</feature>
<dbReference type="InterPro" id="IPR000600">
    <property type="entry name" value="ROK"/>
</dbReference>
<dbReference type="RefSeq" id="WP_354644770.1">
    <property type="nucleotide sequence ID" value="NZ_CP159872.1"/>
</dbReference>
<dbReference type="SUPFAM" id="SSF53067">
    <property type="entry name" value="Actin-like ATPase domain"/>
    <property type="match status" value="1"/>
</dbReference>
<evidence type="ECO:0000256" key="2">
    <source>
        <dbReference type="SAM" id="MobiDB-lite"/>
    </source>
</evidence>
<evidence type="ECO:0000313" key="4">
    <source>
        <dbReference type="EMBL" id="XCM83832.1"/>
    </source>
</evidence>
<name>A0AAU8K8R4_9ACTN</name>
<dbReference type="PANTHER" id="PTHR18964">
    <property type="entry name" value="ROK (REPRESSOR, ORF, KINASE) FAMILY"/>
    <property type="match status" value="1"/>
</dbReference>
<dbReference type="KEGG" id="kcm:ABWK59_35410"/>
<evidence type="ECO:0000256" key="1">
    <source>
        <dbReference type="ARBA" id="ARBA00006479"/>
    </source>
</evidence>
<dbReference type="InterPro" id="IPR043129">
    <property type="entry name" value="ATPase_NBD"/>
</dbReference>